<dbReference type="NCBIfam" id="TIGR01509">
    <property type="entry name" value="HAD-SF-IA-v3"/>
    <property type="match status" value="1"/>
</dbReference>
<keyword evidence="1" id="KW-0378">Hydrolase</keyword>
<dbReference type="SUPFAM" id="SSF56784">
    <property type="entry name" value="HAD-like"/>
    <property type="match status" value="1"/>
</dbReference>
<protein>
    <submittedName>
        <fullName evidence="1">Phosphatase YfbT</fullName>
        <ecNumber evidence="1">3.1.3.-</ecNumber>
    </submittedName>
</protein>
<evidence type="ECO:0000313" key="2">
    <source>
        <dbReference type="Proteomes" id="UP000254263"/>
    </source>
</evidence>
<evidence type="ECO:0000313" key="1">
    <source>
        <dbReference type="EMBL" id="SUB77413.1"/>
    </source>
</evidence>
<dbReference type="InterPro" id="IPR036412">
    <property type="entry name" value="HAD-like_sf"/>
</dbReference>
<dbReference type="InterPro" id="IPR006439">
    <property type="entry name" value="HAD-SF_hydro_IA"/>
</dbReference>
<dbReference type="SFLD" id="SFLDS00003">
    <property type="entry name" value="Haloacid_Dehalogenase"/>
    <property type="match status" value="1"/>
</dbReference>
<proteinExistence type="predicted"/>
<dbReference type="Proteomes" id="UP000254263">
    <property type="component" value="Unassembled WGS sequence"/>
</dbReference>
<dbReference type="GO" id="GO:0050308">
    <property type="term" value="F:sugar-phosphatase activity"/>
    <property type="evidence" value="ECO:0007669"/>
    <property type="project" value="TreeGrafter"/>
</dbReference>
<dbReference type="Gene3D" id="3.40.50.1000">
    <property type="entry name" value="HAD superfamily/HAD-like"/>
    <property type="match status" value="1"/>
</dbReference>
<dbReference type="InterPro" id="IPR051806">
    <property type="entry name" value="HAD-like_SPP"/>
</dbReference>
<sequence>MSSRSNEALYIVFMLDTRFISDAVQKHRQKHHYTPKELKASFFDMDGVLFDSMPAHARSWVQAVAEEGLKTEPEDFYLYEGQTAACTINLLYRRHLNRDATKEEEKRIYLRKTALFGEYDSGRAIPDAESVVAELSDTFRVLVTGSSQPGLLKRIGKVYPGIFNKENMVTGNDVSIGKPHPEPYLMALKYAKASPEEALVVENAPKGVRAGVSAGIFTVAVNTGPLPDAVLYEEGAGVVFDDMSQLLAALPHIREAFAG</sequence>
<dbReference type="AlphaFoldDB" id="A0A379DHA0"/>
<accession>A0A379DHA0</accession>
<organism evidence="1 2">
    <name type="scientific">Porphyromonas macacae</name>
    <dbReference type="NCBI Taxonomy" id="28115"/>
    <lineage>
        <taxon>Bacteria</taxon>
        <taxon>Pseudomonadati</taxon>
        <taxon>Bacteroidota</taxon>
        <taxon>Bacteroidia</taxon>
        <taxon>Bacteroidales</taxon>
        <taxon>Porphyromonadaceae</taxon>
        <taxon>Porphyromonas</taxon>
    </lineage>
</organism>
<dbReference type="EMBL" id="UGTI01000001">
    <property type="protein sequence ID" value="SUB77413.1"/>
    <property type="molecule type" value="Genomic_DNA"/>
</dbReference>
<dbReference type="Gene3D" id="1.10.150.240">
    <property type="entry name" value="Putative phosphatase, domain 2"/>
    <property type="match status" value="1"/>
</dbReference>
<gene>
    <name evidence="1" type="primary">yfbT</name>
    <name evidence="1" type="ORF">NCTC13100_00537</name>
</gene>
<reference evidence="1 2" key="1">
    <citation type="submission" date="2018-06" db="EMBL/GenBank/DDBJ databases">
        <authorList>
            <consortium name="Pathogen Informatics"/>
            <person name="Doyle S."/>
        </authorList>
    </citation>
    <scope>NUCLEOTIDE SEQUENCE [LARGE SCALE GENOMIC DNA]</scope>
    <source>
        <strain evidence="1 2">NCTC13100</strain>
    </source>
</reference>
<dbReference type="SFLD" id="SFLDG01129">
    <property type="entry name" value="C1.5:_HAD__Beta-PGM__Phosphata"/>
    <property type="match status" value="1"/>
</dbReference>
<dbReference type="PANTHER" id="PTHR43481">
    <property type="entry name" value="FRUCTOSE-1-PHOSPHATE PHOSPHATASE"/>
    <property type="match status" value="1"/>
</dbReference>
<dbReference type="InterPro" id="IPR023198">
    <property type="entry name" value="PGP-like_dom2"/>
</dbReference>
<dbReference type="RefSeq" id="WP_018360235.1">
    <property type="nucleotide sequence ID" value="NZ_JASBZX010000013.1"/>
</dbReference>
<dbReference type="PANTHER" id="PTHR43481:SF4">
    <property type="entry name" value="GLYCEROL-1-PHOSPHATE PHOSPHOHYDROLASE 1-RELATED"/>
    <property type="match status" value="1"/>
</dbReference>
<name>A0A379DHA0_9PORP</name>
<dbReference type="InterPro" id="IPR023214">
    <property type="entry name" value="HAD_sf"/>
</dbReference>
<dbReference type="EC" id="3.1.3.-" evidence="1"/>
<dbReference type="Pfam" id="PF00702">
    <property type="entry name" value="Hydrolase"/>
    <property type="match status" value="1"/>
</dbReference>